<sequence>MEFPKYKGKPRFFGERKTHLYHQYLKILESSAKKPIIFLHHNDFTAQRLIKLRRDVIAASAPSLASPSPTPASDAPIITIVRSAVFGAALRDFAPLNIDASRKIANFVLKGGLAILALPSFDPPQLDAILRIMERTVPPRKPLTQAQLDEIEAEKKADPVMPGRAPQKVKQPLQPELKLLGALIERRVFSAHEVKDVSKLPTMATLRAQVVGLLSSPATQLAAVLGEASGGKLARTLEGLKKGLEEGQDVQS</sequence>
<gene>
    <name evidence="2" type="ORF">PILCRDRAFT_813753</name>
</gene>
<dbReference type="InParanoid" id="A0A0C3FX26"/>
<comment type="similarity">
    <text evidence="1">Belongs to the universal ribosomal protein uL10 family.</text>
</comment>
<name>A0A0C3FX26_PILCF</name>
<proteinExistence type="inferred from homology"/>
<reference evidence="2 3" key="1">
    <citation type="submission" date="2014-04" db="EMBL/GenBank/DDBJ databases">
        <authorList>
            <consortium name="DOE Joint Genome Institute"/>
            <person name="Kuo A."/>
            <person name="Tarkka M."/>
            <person name="Buscot F."/>
            <person name="Kohler A."/>
            <person name="Nagy L.G."/>
            <person name="Floudas D."/>
            <person name="Copeland A."/>
            <person name="Barry K.W."/>
            <person name="Cichocki N."/>
            <person name="Veneault-Fourrey C."/>
            <person name="LaButti K."/>
            <person name="Lindquist E.A."/>
            <person name="Lipzen A."/>
            <person name="Lundell T."/>
            <person name="Morin E."/>
            <person name="Murat C."/>
            <person name="Sun H."/>
            <person name="Tunlid A."/>
            <person name="Henrissat B."/>
            <person name="Grigoriev I.V."/>
            <person name="Hibbett D.S."/>
            <person name="Martin F."/>
            <person name="Nordberg H.P."/>
            <person name="Cantor M.N."/>
            <person name="Hua S.X."/>
        </authorList>
    </citation>
    <scope>NUCLEOTIDE SEQUENCE [LARGE SCALE GENOMIC DNA]</scope>
    <source>
        <strain evidence="2 3">F 1598</strain>
    </source>
</reference>
<evidence type="ECO:0000256" key="1">
    <source>
        <dbReference type="ARBA" id="ARBA00008889"/>
    </source>
</evidence>
<evidence type="ECO:0008006" key="4">
    <source>
        <dbReference type="Google" id="ProtNLM"/>
    </source>
</evidence>
<dbReference type="PANTHER" id="PTHR11560">
    <property type="entry name" value="39S RIBOSOMAL PROTEIN L10, MITOCHONDRIAL"/>
    <property type="match status" value="1"/>
</dbReference>
<protein>
    <recommendedName>
        <fullName evidence="4">50S ribosomal protein L10</fullName>
    </recommendedName>
</protein>
<dbReference type="STRING" id="765440.A0A0C3FX26"/>
<dbReference type="InterPro" id="IPR047865">
    <property type="entry name" value="Ribosomal_uL10_bac_type"/>
</dbReference>
<evidence type="ECO:0000313" key="3">
    <source>
        <dbReference type="Proteomes" id="UP000054166"/>
    </source>
</evidence>
<dbReference type="InterPro" id="IPR043141">
    <property type="entry name" value="Ribosomal_uL10-like_sf"/>
</dbReference>
<reference evidence="3" key="2">
    <citation type="submission" date="2015-01" db="EMBL/GenBank/DDBJ databases">
        <title>Evolutionary Origins and Diversification of the Mycorrhizal Mutualists.</title>
        <authorList>
            <consortium name="DOE Joint Genome Institute"/>
            <consortium name="Mycorrhizal Genomics Consortium"/>
            <person name="Kohler A."/>
            <person name="Kuo A."/>
            <person name="Nagy L.G."/>
            <person name="Floudas D."/>
            <person name="Copeland A."/>
            <person name="Barry K.W."/>
            <person name="Cichocki N."/>
            <person name="Veneault-Fourrey C."/>
            <person name="LaButti K."/>
            <person name="Lindquist E.A."/>
            <person name="Lipzen A."/>
            <person name="Lundell T."/>
            <person name="Morin E."/>
            <person name="Murat C."/>
            <person name="Riley R."/>
            <person name="Ohm R."/>
            <person name="Sun H."/>
            <person name="Tunlid A."/>
            <person name="Henrissat B."/>
            <person name="Grigoriev I.V."/>
            <person name="Hibbett D.S."/>
            <person name="Martin F."/>
        </authorList>
    </citation>
    <scope>NUCLEOTIDE SEQUENCE [LARGE SCALE GENOMIC DNA]</scope>
    <source>
        <strain evidence="3">F 1598</strain>
    </source>
</reference>
<accession>A0A0C3FX26</accession>
<dbReference type="Proteomes" id="UP000054166">
    <property type="component" value="Unassembled WGS sequence"/>
</dbReference>
<dbReference type="EMBL" id="KN832976">
    <property type="protein sequence ID" value="KIM88775.1"/>
    <property type="molecule type" value="Genomic_DNA"/>
</dbReference>
<keyword evidence="3" id="KW-1185">Reference proteome</keyword>
<dbReference type="SUPFAM" id="SSF160369">
    <property type="entry name" value="Ribosomal protein L10-like"/>
    <property type="match status" value="1"/>
</dbReference>
<dbReference type="AlphaFoldDB" id="A0A0C3FX26"/>
<organism evidence="2 3">
    <name type="scientific">Piloderma croceum (strain F 1598)</name>
    <dbReference type="NCBI Taxonomy" id="765440"/>
    <lineage>
        <taxon>Eukaryota</taxon>
        <taxon>Fungi</taxon>
        <taxon>Dikarya</taxon>
        <taxon>Basidiomycota</taxon>
        <taxon>Agaricomycotina</taxon>
        <taxon>Agaricomycetes</taxon>
        <taxon>Agaricomycetidae</taxon>
        <taxon>Atheliales</taxon>
        <taxon>Atheliaceae</taxon>
        <taxon>Piloderma</taxon>
    </lineage>
</organism>
<dbReference type="HOGENOM" id="CLU_079421_0_0_1"/>
<evidence type="ECO:0000313" key="2">
    <source>
        <dbReference type="EMBL" id="KIM88775.1"/>
    </source>
</evidence>
<dbReference type="OrthoDB" id="360689at2759"/>